<dbReference type="Pfam" id="PF05893">
    <property type="entry name" value="LuxC"/>
    <property type="match status" value="1"/>
</dbReference>
<dbReference type="InterPro" id="IPR008670">
    <property type="entry name" value="CoA_reduct_LuxC"/>
</dbReference>
<organism evidence="2 3">
    <name type="scientific">Polaribacter porphyrae</name>
    <dbReference type="NCBI Taxonomy" id="1137780"/>
    <lineage>
        <taxon>Bacteria</taxon>
        <taxon>Pseudomonadati</taxon>
        <taxon>Bacteroidota</taxon>
        <taxon>Flavobacteriia</taxon>
        <taxon>Flavobacteriales</taxon>
        <taxon>Flavobacteriaceae</taxon>
    </lineage>
</organism>
<comment type="caution">
    <text evidence="2">The sequence shown here is derived from an EMBL/GenBank/DDBJ whole genome shotgun (WGS) entry which is preliminary data.</text>
</comment>
<dbReference type="InterPro" id="IPR016161">
    <property type="entry name" value="Ald_DH/histidinol_DH"/>
</dbReference>
<dbReference type="EMBL" id="MSCN01000001">
    <property type="protein sequence ID" value="PQJ78458.1"/>
    <property type="molecule type" value="Genomic_DNA"/>
</dbReference>
<name>A0A2S7WLI4_9FLAO</name>
<dbReference type="Proteomes" id="UP000238882">
    <property type="component" value="Unassembled WGS sequence"/>
</dbReference>
<dbReference type="SUPFAM" id="SSF53720">
    <property type="entry name" value="ALDH-like"/>
    <property type="match status" value="1"/>
</dbReference>
<protein>
    <submittedName>
        <fullName evidence="2">Acyl-CoA reductase</fullName>
    </submittedName>
</protein>
<gene>
    <name evidence="2" type="ORF">BTO18_04300</name>
</gene>
<evidence type="ECO:0000313" key="2">
    <source>
        <dbReference type="EMBL" id="PQJ78458.1"/>
    </source>
</evidence>
<proteinExistence type="predicted"/>
<evidence type="ECO:0000313" key="3">
    <source>
        <dbReference type="Proteomes" id="UP000238882"/>
    </source>
</evidence>
<dbReference type="RefSeq" id="WP_105015047.1">
    <property type="nucleotide sequence ID" value="NZ_MSCN01000001.1"/>
</dbReference>
<accession>A0A2S7WLI4</accession>
<evidence type="ECO:0000256" key="1">
    <source>
        <dbReference type="ARBA" id="ARBA00022857"/>
    </source>
</evidence>
<keyword evidence="3" id="KW-1185">Reference proteome</keyword>
<keyword evidence="1" id="KW-0521">NADP</keyword>
<dbReference type="GO" id="GO:0003995">
    <property type="term" value="F:acyl-CoA dehydrogenase activity"/>
    <property type="evidence" value="ECO:0007669"/>
    <property type="project" value="InterPro"/>
</dbReference>
<dbReference type="GO" id="GO:0008218">
    <property type="term" value="P:bioluminescence"/>
    <property type="evidence" value="ECO:0007669"/>
    <property type="project" value="InterPro"/>
</dbReference>
<dbReference type="AlphaFoldDB" id="A0A2S7WLI4"/>
<reference evidence="2 3" key="1">
    <citation type="submission" date="2016-12" db="EMBL/GenBank/DDBJ databases">
        <title>Trade-off between light-utilization and light-protection in marine flavobacteria.</title>
        <authorList>
            <person name="Kumagai Y."/>
            <person name="Yoshizawa S."/>
            <person name="Kogure K."/>
            <person name="Iwasaki W."/>
        </authorList>
    </citation>
    <scope>NUCLEOTIDE SEQUENCE [LARGE SCALE GENOMIC DNA]</scope>
    <source>
        <strain evidence="2 3">NBRC 108759</strain>
    </source>
</reference>
<sequence length="353" mass="40844">MNSIQNRIEAFVKLGTFLSQFSNNKIDKKENIEHNDLFFDGFIHQIKLAQENNSWFTKDNILFALESWSKTLTESDLNGFVNTIDFDKQSDKKVAIIMAGNIPLVGFHDFLSVLISGHSVLVKQSSSDRHLLPFLAKYLEYVEKNFKGKITFTEKKLTDFDAIIATGSNNTARYFEYYFKDKPSIIRKSRNSVAVITGKETEEDFINLADDVFQYFGLGCRSVSKLYVPKDFNFDLFFTGMYTKKDIINNAKYANNYDYNKAVYLMSEFDLLENGFLMIKEDESYSSPIATIFYEYYDNEIDLKIKLHQDKEKIQCIVAKDFIENEVAFGQTQHPQLTDYADGVNTLEFLSKI</sequence>
<dbReference type="OrthoDB" id="1522941at2"/>